<comment type="caution">
    <text evidence="2">The sequence shown here is derived from an EMBL/GenBank/DDBJ whole genome shotgun (WGS) entry which is preliminary data.</text>
</comment>
<dbReference type="InterPro" id="IPR051200">
    <property type="entry name" value="Host-pathogen_enzymatic-act"/>
</dbReference>
<dbReference type="EMBL" id="JACWZY010000002">
    <property type="protein sequence ID" value="MBD2699813.1"/>
    <property type="molecule type" value="Genomic_DNA"/>
</dbReference>
<dbReference type="Proteomes" id="UP000598820">
    <property type="component" value="Unassembled WGS sequence"/>
</dbReference>
<dbReference type="Gene3D" id="2.130.10.10">
    <property type="entry name" value="YVTN repeat-like/Quinoprotein amine dehydrogenase"/>
    <property type="match status" value="2"/>
</dbReference>
<dbReference type="AlphaFoldDB" id="A0A926XXW4"/>
<sequence length="388" mass="42333">MKTIKTAFLLLLSGLIFVSATAWIASSGDKLTTSAPKPAPKVQRLLYVVTPGIRNYLGYGGHGIQVFDIDNNHKFLKFIKTPGGMMKKGIPSNVKGVDVSLSTNCIYISTLEAIQCIDLVTEKTLWEKEYEGGVDRISISPDGKIIYAPSLEKAHWNVVDAKTGDVITKIVTNSGSHNTIYGPDGKEVYMAGLKSTMLNVADTKTHTVSKQVGPFGAEIRPFTINGAQTLVYVNVNGLLGFEIGDLVTGKFLHRVVVEGWNVGEVRRHGCPSHGIGLTPDEKELWLCDGHNLRLHVFDNTVMPPVQKTTIALKDMPGWITFSLDGKYAYPATGEVIDVKTRKIITNLEDADHNDVQSEKMVEIHFNGGKPVAAGDQFGLGQVRKATKN</sequence>
<gene>
    <name evidence="2" type="ORF">IC229_04135</name>
</gene>
<dbReference type="SUPFAM" id="SSF50969">
    <property type="entry name" value="YVTN repeat-like/Quinoprotein amine dehydrogenase"/>
    <property type="match status" value="1"/>
</dbReference>
<organism evidence="2 3">
    <name type="scientific">Spirosoma profusum</name>
    <dbReference type="NCBI Taxonomy" id="2771354"/>
    <lineage>
        <taxon>Bacteria</taxon>
        <taxon>Pseudomonadati</taxon>
        <taxon>Bacteroidota</taxon>
        <taxon>Cytophagia</taxon>
        <taxon>Cytophagales</taxon>
        <taxon>Cytophagaceae</taxon>
        <taxon>Spirosoma</taxon>
    </lineage>
</organism>
<feature type="signal peptide" evidence="1">
    <location>
        <begin position="1"/>
        <end position="24"/>
    </location>
</feature>
<dbReference type="InterPro" id="IPR015943">
    <property type="entry name" value="WD40/YVTN_repeat-like_dom_sf"/>
</dbReference>
<evidence type="ECO:0000313" key="2">
    <source>
        <dbReference type="EMBL" id="MBD2699813.1"/>
    </source>
</evidence>
<evidence type="ECO:0000256" key="1">
    <source>
        <dbReference type="SAM" id="SignalP"/>
    </source>
</evidence>
<evidence type="ECO:0000313" key="3">
    <source>
        <dbReference type="Proteomes" id="UP000598820"/>
    </source>
</evidence>
<dbReference type="PANTHER" id="PTHR47197">
    <property type="entry name" value="PROTEIN NIRF"/>
    <property type="match status" value="1"/>
</dbReference>
<reference evidence="2" key="1">
    <citation type="submission" date="2020-09" db="EMBL/GenBank/DDBJ databases">
        <authorList>
            <person name="Kim M.K."/>
        </authorList>
    </citation>
    <scope>NUCLEOTIDE SEQUENCE</scope>
    <source>
        <strain evidence="2">BT702</strain>
    </source>
</reference>
<keyword evidence="3" id="KW-1185">Reference proteome</keyword>
<evidence type="ECO:0008006" key="4">
    <source>
        <dbReference type="Google" id="ProtNLM"/>
    </source>
</evidence>
<dbReference type="InterPro" id="IPR011044">
    <property type="entry name" value="Quino_amine_DH_bsu"/>
</dbReference>
<dbReference type="PANTHER" id="PTHR47197:SF3">
    <property type="entry name" value="DIHYDRO-HEME D1 DEHYDROGENASE"/>
    <property type="match status" value="1"/>
</dbReference>
<keyword evidence="1" id="KW-0732">Signal</keyword>
<name>A0A926XXW4_9BACT</name>
<proteinExistence type="predicted"/>
<dbReference type="RefSeq" id="WP_190885656.1">
    <property type="nucleotide sequence ID" value="NZ_JACWZY010000002.1"/>
</dbReference>
<protein>
    <recommendedName>
        <fullName evidence="4">YncE family protein</fullName>
    </recommendedName>
</protein>
<accession>A0A926XXW4</accession>
<feature type="chain" id="PRO_5037704349" description="YncE family protein" evidence="1">
    <location>
        <begin position="25"/>
        <end position="388"/>
    </location>
</feature>